<comment type="caution">
    <text evidence="2">The sequence shown here is derived from an EMBL/GenBank/DDBJ whole genome shotgun (WGS) entry which is preliminary data.</text>
</comment>
<proteinExistence type="predicted"/>
<gene>
    <name evidence="2" type="ORF">EYH15_02505</name>
    <name evidence="3" type="ORF">EYH21_04330</name>
</gene>
<dbReference type="AlphaFoldDB" id="A0A832ZAJ8"/>
<sequence length="117" mass="14044">MIELAKKHFEKILKLCGANRECKYYPCHFDSQVCLWCFCPFYPCYDEELGEFIIGRDGSKIWSCVKCSWIHRPDVACEVLREILEVIRDKDTTEALEVFEDRELLMEIMRKVREKFH</sequence>
<evidence type="ECO:0000313" key="3">
    <source>
        <dbReference type="EMBL" id="HIP91505.1"/>
    </source>
</evidence>
<evidence type="ECO:0000259" key="1">
    <source>
        <dbReference type="Pfam" id="PF04071"/>
    </source>
</evidence>
<dbReference type="EMBL" id="DQUI01000045">
    <property type="protein sequence ID" value="HIP84344.1"/>
    <property type="molecule type" value="Genomic_DNA"/>
</dbReference>
<accession>A0A832ZAJ8</accession>
<dbReference type="Pfam" id="PF04071">
    <property type="entry name" value="zf-like"/>
    <property type="match status" value="1"/>
</dbReference>
<feature type="domain" description="Cysteine-rich small" evidence="1">
    <location>
        <begin position="16"/>
        <end position="89"/>
    </location>
</feature>
<dbReference type="Proteomes" id="UP000643554">
    <property type="component" value="Unassembled WGS sequence"/>
</dbReference>
<dbReference type="EMBL" id="DQUO01000051">
    <property type="protein sequence ID" value="HIP91505.1"/>
    <property type="molecule type" value="Genomic_DNA"/>
</dbReference>
<organism evidence="2 4">
    <name type="scientific">Methanothermococcus okinawensis</name>
    <dbReference type="NCBI Taxonomy" id="155863"/>
    <lineage>
        <taxon>Archaea</taxon>
        <taxon>Methanobacteriati</taxon>
        <taxon>Methanobacteriota</taxon>
        <taxon>Methanomada group</taxon>
        <taxon>Methanococci</taxon>
        <taxon>Methanococcales</taxon>
        <taxon>Methanococcaceae</taxon>
        <taxon>Methanothermococcus</taxon>
    </lineage>
</organism>
<evidence type="ECO:0000313" key="4">
    <source>
        <dbReference type="Proteomes" id="UP000643554"/>
    </source>
</evidence>
<dbReference type="Proteomes" id="UP000618343">
    <property type="component" value="Unassembled WGS sequence"/>
</dbReference>
<protein>
    <recommendedName>
        <fullName evidence="1">Cysteine-rich small domain-containing protein</fullName>
    </recommendedName>
</protein>
<name>A0A832ZAJ8_9EURY</name>
<dbReference type="InterPro" id="IPR007212">
    <property type="entry name" value="Zf-like"/>
</dbReference>
<reference evidence="2" key="1">
    <citation type="journal article" date="2020" name="ISME J.">
        <title>Gammaproteobacteria mediating utilization of methyl-, sulfur- and petroleum organic compounds in deep ocean hydrothermal plumes.</title>
        <authorList>
            <person name="Zhou Z."/>
            <person name="Liu Y."/>
            <person name="Pan J."/>
            <person name="Cron B.R."/>
            <person name="Toner B.M."/>
            <person name="Anantharaman K."/>
            <person name="Breier J.A."/>
            <person name="Dick G.J."/>
            <person name="Li M."/>
        </authorList>
    </citation>
    <scope>NUCLEOTIDE SEQUENCE</scope>
    <source>
        <strain evidence="2">SZUA-1453</strain>
        <strain evidence="3">SZUA-1471</strain>
    </source>
</reference>
<evidence type="ECO:0000313" key="2">
    <source>
        <dbReference type="EMBL" id="HIP84344.1"/>
    </source>
</evidence>